<feature type="transmembrane region" description="Helical" evidence="1">
    <location>
        <begin position="89"/>
        <end position="110"/>
    </location>
</feature>
<dbReference type="PATRIC" id="fig|28229.3.peg.3332"/>
<dbReference type="OrthoDB" id="6227738at2"/>
<dbReference type="RefSeq" id="WP_033083309.1">
    <property type="nucleotide sequence ID" value="NZ_JQEC01000044.1"/>
</dbReference>
<keyword evidence="1" id="KW-1133">Transmembrane helix</keyword>
<accession>A0A099KJJ9</accession>
<comment type="caution">
    <text evidence="2">The sequence shown here is derived from an EMBL/GenBank/DDBJ whole genome shotgun (WGS) entry which is preliminary data.</text>
</comment>
<gene>
    <name evidence="2" type="ORF">GAB14E_0668</name>
</gene>
<feature type="transmembrane region" description="Helical" evidence="1">
    <location>
        <begin position="39"/>
        <end position="56"/>
    </location>
</feature>
<protein>
    <submittedName>
        <fullName evidence="2">Uncharacterized protein</fullName>
    </submittedName>
</protein>
<reference evidence="2 3" key="1">
    <citation type="submission" date="2014-08" db="EMBL/GenBank/DDBJ databases">
        <title>Genomic and Phenotypic Diversity of Colwellia psychrerythraea strains from Disparate Marine Basins.</title>
        <authorList>
            <person name="Techtmann S.M."/>
            <person name="Stelling S.C."/>
            <person name="Utturkar S.M."/>
            <person name="Alshibli N."/>
            <person name="Harris A."/>
            <person name="Brown S.D."/>
            <person name="Hazen T.C."/>
        </authorList>
    </citation>
    <scope>NUCLEOTIDE SEQUENCE [LARGE SCALE GENOMIC DNA]</scope>
    <source>
        <strain evidence="2 3">GAB14E</strain>
    </source>
</reference>
<evidence type="ECO:0000313" key="2">
    <source>
        <dbReference type="EMBL" id="KGJ91004.1"/>
    </source>
</evidence>
<keyword evidence="1" id="KW-0472">Membrane</keyword>
<sequence length="117" mass="13363">MNLKKSSWKVSSFLLVIFLLTEPELIAFAVLLDGIGLEFFVLLLEVQAIAVFGYYFQTWFKPIAKPIYKFIQKLDPYFFIPTKSAVAQYPIVFVHAIPGFILFSVGLLFVKFDSISV</sequence>
<organism evidence="2 3">
    <name type="scientific">Colwellia psychrerythraea</name>
    <name type="common">Vibrio psychroerythus</name>
    <dbReference type="NCBI Taxonomy" id="28229"/>
    <lineage>
        <taxon>Bacteria</taxon>
        <taxon>Pseudomonadati</taxon>
        <taxon>Pseudomonadota</taxon>
        <taxon>Gammaproteobacteria</taxon>
        <taxon>Alteromonadales</taxon>
        <taxon>Colwelliaceae</taxon>
        <taxon>Colwellia</taxon>
    </lineage>
</organism>
<keyword evidence="1" id="KW-0812">Transmembrane</keyword>
<dbReference type="Proteomes" id="UP000029868">
    <property type="component" value="Unassembled WGS sequence"/>
</dbReference>
<dbReference type="EMBL" id="JQEC01000044">
    <property type="protein sequence ID" value="KGJ91004.1"/>
    <property type="molecule type" value="Genomic_DNA"/>
</dbReference>
<evidence type="ECO:0000256" key="1">
    <source>
        <dbReference type="SAM" id="Phobius"/>
    </source>
</evidence>
<name>A0A099KJJ9_COLPS</name>
<evidence type="ECO:0000313" key="3">
    <source>
        <dbReference type="Proteomes" id="UP000029868"/>
    </source>
</evidence>
<proteinExistence type="predicted"/>
<dbReference type="AlphaFoldDB" id="A0A099KJJ9"/>